<dbReference type="AlphaFoldDB" id="A0A0D0BY35"/>
<keyword evidence="1" id="KW-0812">Transmembrane</keyword>
<protein>
    <submittedName>
        <fullName evidence="2">Uncharacterized protein</fullName>
    </submittedName>
</protein>
<proteinExistence type="predicted"/>
<sequence length="98" mass="10434">MGMVWSYCSVAVSFVIGGSIGLAVGILLLVTQCTGALLLGIGLSIYRALACVIWGVTLCLGTAVDWMANGLSGGDGRMLRKRNENYNLRAGEFRVYDN</sequence>
<evidence type="ECO:0000256" key="1">
    <source>
        <dbReference type="SAM" id="Phobius"/>
    </source>
</evidence>
<dbReference type="HOGENOM" id="CLU_2333832_0_0_1"/>
<keyword evidence="3" id="KW-1185">Reference proteome</keyword>
<dbReference type="Proteomes" id="UP000053593">
    <property type="component" value="Unassembled WGS sequence"/>
</dbReference>
<dbReference type="EMBL" id="KN834813">
    <property type="protein sequence ID" value="KIK54749.1"/>
    <property type="molecule type" value="Genomic_DNA"/>
</dbReference>
<name>A0A0D0BY35_9AGAR</name>
<evidence type="ECO:0000313" key="2">
    <source>
        <dbReference type="EMBL" id="KIK54749.1"/>
    </source>
</evidence>
<reference evidence="2 3" key="1">
    <citation type="submission" date="2014-04" db="EMBL/GenBank/DDBJ databases">
        <title>Evolutionary Origins and Diversification of the Mycorrhizal Mutualists.</title>
        <authorList>
            <consortium name="DOE Joint Genome Institute"/>
            <consortium name="Mycorrhizal Genomics Consortium"/>
            <person name="Kohler A."/>
            <person name="Kuo A."/>
            <person name="Nagy L.G."/>
            <person name="Floudas D."/>
            <person name="Copeland A."/>
            <person name="Barry K.W."/>
            <person name="Cichocki N."/>
            <person name="Veneault-Fourrey C."/>
            <person name="LaButti K."/>
            <person name="Lindquist E.A."/>
            <person name="Lipzen A."/>
            <person name="Lundell T."/>
            <person name="Morin E."/>
            <person name="Murat C."/>
            <person name="Riley R."/>
            <person name="Ohm R."/>
            <person name="Sun H."/>
            <person name="Tunlid A."/>
            <person name="Henrissat B."/>
            <person name="Grigoriev I.V."/>
            <person name="Hibbett D.S."/>
            <person name="Martin F."/>
        </authorList>
    </citation>
    <scope>NUCLEOTIDE SEQUENCE [LARGE SCALE GENOMIC DNA]</scope>
    <source>
        <strain evidence="2 3">FD-317 M1</strain>
    </source>
</reference>
<evidence type="ECO:0000313" key="3">
    <source>
        <dbReference type="Proteomes" id="UP000053593"/>
    </source>
</evidence>
<accession>A0A0D0BY35</accession>
<keyword evidence="1" id="KW-1133">Transmembrane helix</keyword>
<organism evidence="2 3">
    <name type="scientific">Collybiopsis luxurians FD-317 M1</name>
    <dbReference type="NCBI Taxonomy" id="944289"/>
    <lineage>
        <taxon>Eukaryota</taxon>
        <taxon>Fungi</taxon>
        <taxon>Dikarya</taxon>
        <taxon>Basidiomycota</taxon>
        <taxon>Agaricomycotina</taxon>
        <taxon>Agaricomycetes</taxon>
        <taxon>Agaricomycetidae</taxon>
        <taxon>Agaricales</taxon>
        <taxon>Marasmiineae</taxon>
        <taxon>Omphalotaceae</taxon>
        <taxon>Collybiopsis</taxon>
        <taxon>Collybiopsis luxurians</taxon>
    </lineage>
</organism>
<feature type="transmembrane region" description="Helical" evidence="1">
    <location>
        <begin position="12"/>
        <end position="39"/>
    </location>
</feature>
<feature type="transmembrane region" description="Helical" evidence="1">
    <location>
        <begin position="45"/>
        <end position="68"/>
    </location>
</feature>
<keyword evidence="1" id="KW-0472">Membrane</keyword>
<gene>
    <name evidence="2" type="ORF">GYMLUDRAFT_48451</name>
</gene>